<feature type="active site" description="Nucleophile" evidence="5">
    <location>
        <position position="254"/>
    </location>
</feature>
<dbReference type="InterPro" id="IPR000601">
    <property type="entry name" value="PKD_dom"/>
</dbReference>
<dbReference type="InterPro" id="IPR017853">
    <property type="entry name" value="GH"/>
</dbReference>
<evidence type="ECO:0000259" key="8">
    <source>
        <dbReference type="PROSITE" id="PS51764"/>
    </source>
</evidence>
<dbReference type="PANTHER" id="PTHR40079">
    <property type="entry name" value="MANNAN ENDO-1,4-BETA-MANNOSIDASE E-RELATED"/>
    <property type="match status" value="1"/>
</dbReference>
<proteinExistence type="inferred from homology"/>
<feature type="active site" description="Proton donor" evidence="5">
    <location>
        <position position="143"/>
    </location>
</feature>
<dbReference type="InterPro" id="IPR022409">
    <property type="entry name" value="PKD/Chitinase_dom"/>
</dbReference>
<name>A0A0A0B1N1_9CELL</name>
<keyword evidence="3 5" id="KW-0326">Glycosidase</keyword>
<dbReference type="Proteomes" id="UP000029833">
    <property type="component" value="Unassembled WGS sequence"/>
</dbReference>
<dbReference type="SMART" id="SM00060">
    <property type="entry name" value="FN3"/>
    <property type="match status" value="2"/>
</dbReference>
<feature type="domain" description="GH26" evidence="8">
    <location>
        <begin position="20"/>
        <end position="310"/>
    </location>
</feature>
<dbReference type="Gene3D" id="2.60.40.10">
    <property type="entry name" value="Immunoglobulins"/>
    <property type="match status" value="2"/>
</dbReference>
<evidence type="ECO:0000256" key="4">
    <source>
        <dbReference type="ARBA" id="ARBA00023326"/>
    </source>
</evidence>
<dbReference type="PANTHER" id="PTHR40079:SF4">
    <property type="entry name" value="GH26 DOMAIN-CONTAINING PROTEIN-RELATED"/>
    <property type="match status" value="1"/>
</dbReference>
<dbReference type="RefSeq" id="WP_052104466.1">
    <property type="nucleotide sequence ID" value="NZ_AXNT01000173.1"/>
</dbReference>
<dbReference type="GO" id="GO:0016985">
    <property type="term" value="F:mannan endo-1,4-beta-mannosidase activity"/>
    <property type="evidence" value="ECO:0007669"/>
    <property type="project" value="InterPro"/>
</dbReference>
<dbReference type="GO" id="GO:0000272">
    <property type="term" value="P:polysaccharide catabolic process"/>
    <property type="evidence" value="ECO:0007669"/>
    <property type="project" value="UniProtKB-KW"/>
</dbReference>
<dbReference type="AlphaFoldDB" id="A0A0A0B1N1"/>
<keyword evidence="10" id="KW-1185">Reference proteome</keyword>
<protein>
    <recommendedName>
        <fullName evidence="11">PKD domain-containing protein</fullName>
    </recommendedName>
</protein>
<gene>
    <name evidence="9" type="ORF">Q760_06420</name>
</gene>
<dbReference type="STRING" id="1408250.Q760_06420"/>
<dbReference type="InterPro" id="IPR036116">
    <property type="entry name" value="FN3_sf"/>
</dbReference>
<comment type="similarity">
    <text evidence="1 5">Belongs to the glycosyl hydrolase 26 family.</text>
</comment>
<reference evidence="9 10" key="1">
    <citation type="submission" date="2013-10" db="EMBL/GenBank/DDBJ databases">
        <authorList>
            <person name="Wang G."/>
            <person name="Zhuang W."/>
        </authorList>
    </citation>
    <scope>NUCLEOTIDE SEQUENCE [LARGE SCALE GENOMIC DNA]</scope>
    <source>
        <strain evidence="9 10">DSM 20118</strain>
    </source>
</reference>
<dbReference type="CDD" id="cd00146">
    <property type="entry name" value="PKD"/>
    <property type="match status" value="1"/>
</dbReference>
<evidence type="ECO:0000259" key="7">
    <source>
        <dbReference type="PROSITE" id="PS50853"/>
    </source>
</evidence>
<evidence type="ECO:0000256" key="6">
    <source>
        <dbReference type="SAM" id="MobiDB-lite"/>
    </source>
</evidence>
<keyword evidence="4" id="KW-0624">Polysaccharide degradation</keyword>
<dbReference type="PROSITE" id="PS50853">
    <property type="entry name" value="FN3"/>
    <property type="match status" value="1"/>
</dbReference>
<evidence type="ECO:0000256" key="3">
    <source>
        <dbReference type="ARBA" id="ARBA00023295"/>
    </source>
</evidence>
<dbReference type="PROSITE" id="PS51764">
    <property type="entry name" value="GH26"/>
    <property type="match status" value="1"/>
</dbReference>
<dbReference type="InterPro" id="IPR000805">
    <property type="entry name" value="Glyco_hydro_26"/>
</dbReference>
<feature type="region of interest" description="Disordered" evidence="6">
    <location>
        <begin position="1"/>
        <end position="21"/>
    </location>
</feature>
<dbReference type="InterPro" id="IPR003961">
    <property type="entry name" value="FN3_dom"/>
</dbReference>
<dbReference type="SUPFAM" id="SSF49265">
    <property type="entry name" value="Fibronectin type III"/>
    <property type="match status" value="1"/>
</dbReference>
<dbReference type="InterPro" id="IPR035986">
    <property type="entry name" value="PKD_dom_sf"/>
</dbReference>
<comment type="caution">
    <text evidence="9">The sequence shown here is derived from an EMBL/GenBank/DDBJ whole genome shotgun (WGS) entry which is preliminary data.</text>
</comment>
<evidence type="ECO:0008006" key="11">
    <source>
        <dbReference type="Google" id="ProtNLM"/>
    </source>
</evidence>
<accession>A0A0A0B1N1</accession>
<dbReference type="SMART" id="SM00089">
    <property type="entry name" value="PKD"/>
    <property type="match status" value="1"/>
</dbReference>
<dbReference type="SUPFAM" id="SSF49299">
    <property type="entry name" value="PKD domain"/>
    <property type="match status" value="1"/>
</dbReference>
<evidence type="ECO:0000313" key="9">
    <source>
        <dbReference type="EMBL" id="KGM00720.1"/>
    </source>
</evidence>
<organism evidence="9 10">
    <name type="scientific">Cellulomonas cellasea DSM 20118</name>
    <dbReference type="NCBI Taxonomy" id="1408250"/>
    <lineage>
        <taxon>Bacteria</taxon>
        <taxon>Bacillati</taxon>
        <taxon>Actinomycetota</taxon>
        <taxon>Actinomycetes</taxon>
        <taxon>Micrococcales</taxon>
        <taxon>Cellulomonadaceae</taxon>
        <taxon>Cellulomonas</taxon>
    </lineage>
</organism>
<dbReference type="EMBL" id="AXNT01000173">
    <property type="protein sequence ID" value="KGM00720.1"/>
    <property type="molecule type" value="Genomic_DNA"/>
</dbReference>
<dbReference type="Gene3D" id="3.20.20.80">
    <property type="entry name" value="Glycosidases"/>
    <property type="match status" value="1"/>
</dbReference>
<evidence type="ECO:0000313" key="10">
    <source>
        <dbReference type="Proteomes" id="UP000029833"/>
    </source>
</evidence>
<evidence type="ECO:0000256" key="2">
    <source>
        <dbReference type="ARBA" id="ARBA00022801"/>
    </source>
</evidence>
<dbReference type="GO" id="GO:0006080">
    <property type="term" value="P:substituted mannan metabolic process"/>
    <property type="evidence" value="ECO:0007669"/>
    <property type="project" value="InterPro"/>
</dbReference>
<dbReference type="SUPFAM" id="SSF51445">
    <property type="entry name" value="(Trans)glycosidases"/>
    <property type="match status" value="1"/>
</dbReference>
<evidence type="ECO:0000256" key="5">
    <source>
        <dbReference type="PROSITE-ProRule" id="PRU01100"/>
    </source>
</evidence>
<sequence length="606" mass="64713">MPPPTEPAPTPSTGPALTPTPAPVLTASQQLTPAEGLLFGAFAGTRDAPDADTALRDLESTIGRKLDLHRWYAIWDDPMPPVSVRQSVERGRTPVLSILPKLRDGSKLPWAEVASGVHDARIREQAAGVRSLEVPLFLVFHHEPDYSPEYGSPADYRAAYRHYVEVFRTEGVTNVAWTWVMTPAAFNNPPTTPTKVGADALYPGDDVVDWAALDPYNWNGCAANVPQRWRTMAEIATPFRTWGVAHGKPLMLAEWNSFEDALDPERKAAWYRETMSTLASWPEVKAVAVFNTTGTCDWWITSSPRSVAGFVDAGARPSAHGRASAWLEPSAVTGPSPLTVTFDASRSTGSGHANGTGVTRWTLDFGDGTSTSGAGQPPAAVPHTYAAGSFRAVLTVTDAAGTTNVDRHTITSAAAPKASTAVRNVTTTSLELNAWVETGGIVGHAQMEWGPTTAYGSTSPVMDLAAVVTKTNVAVTVANLQPGTTYYWRLTVTTAVGTTVLDLTTYTAGPPTTTWAGATLITTGSAEPYAGVHPHRAATSAYLEWGPTAALGQVTPTQELTALTYEKTLRYPLTGLARGTTYWFRVVATNEHGTLVGPTKTFRTAP</sequence>
<dbReference type="InterPro" id="IPR013783">
    <property type="entry name" value="Ig-like_fold"/>
</dbReference>
<keyword evidence="2 5" id="KW-0378">Hydrolase</keyword>
<dbReference type="Pfam" id="PF18911">
    <property type="entry name" value="PKD_4"/>
    <property type="match status" value="1"/>
</dbReference>
<dbReference type="InterPro" id="IPR022790">
    <property type="entry name" value="GH26_dom"/>
</dbReference>
<dbReference type="OrthoDB" id="9816550at2"/>
<evidence type="ECO:0000256" key="1">
    <source>
        <dbReference type="ARBA" id="ARBA00007754"/>
    </source>
</evidence>
<keyword evidence="4" id="KW-0119">Carbohydrate metabolism</keyword>
<feature type="domain" description="Fibronectin type-III" evidence="7">
    <location>
        <begin position="507"/>
        <end position="606"/>
    </location>
</feature>